<dbReference type="Pfam" id="PF02574">
    <property type="entry name" value="S-methyl_trans"/>
    <property type="match status" value="1"/>
</dbReference>
<dbReference type="GO" id="GO:0046653">
    <property type="term" value="P:tetrahydrofolate metabolic process"/>
    <property type="evidence" value="ECO:0007669"/>
    <property type="project" value="TreeGrafter"/>
</dbReference>
<dbReference type="STRING" id="1209989.TepRe1_2596"/>
<comment type="cofactor">
    <cofactor evidence="2 20">
        <name>Zn(2+)</name>
        <dbReference type="ChEBI" id="CHEBI:29105"/>
    </cofactor>
</comment>
<dbReference type="Pfam" id="PF00809">
    <property type="entry name" value="Pterin_bind"/>
    <property type="match status" value="1"/>
</dbReference>
<proteinExistence type="inferred from homology"/>
<dbReference type="InterPro" id="IPR003759">
    <property type="entry name" value="Cbl-bd_cap"/>
</dbReference>
<dbReference type="PANTHER" id="PTHR45833:SF1">
    <property type="entry name" value="METHIONINE SYNTHASE"/>
    <property type="match status" value="1"/>
</dbReference>
<keyword evidence="9 20" id="KW-0489">Methyltransferase</keyword>
<keyword evidence="13" id="KW-0949">S-adenosyl-L-methionine</keyword>
<sequence length="793" mass="85864">MSKRIDFSNFIVFDGAMGTMLQTHGLKAGELPESYNILHPEIIEKIHGEYLDAGADVITTNTFGANRIKLSKYGYDIGEIVKSGVKIALKAAGKRLVALDIGPIGQLMKPYGTLSFSEAYELFREQVIAGADAGADLILIETMSDIYEMKAAILAAKENCNLPVVATMTFQQDKRTLTGTDPLTMVNVICGLGVNALGINCSLGPKEILPLIEEVLSCSKIPVIAQPNAGMPKIIDGKTVFNVEPDEFARYAKIMAEKGVTILGGCCGTNPEHIRALRHVLAGLEPIKRKVEPITAASSFSKTVIIGEGITVIGEKLNPTGRKHLKEALKSNDMEYVLRQALAQQDAGAHILNVNAGLPEIDEKAVMINIIRELQSTVSVPLQIDSTDSDVIEAAVRIYNGRPIINSVNGKLKVMEEIFPIAKKYGACVVGLTLDENGIPSKAKDRFKIAENIVKTASKYGIAKEDLIIDCLVIAASAQQDEVREIIKATRLVKERLGVKTILGVSNISFGLPNRTLLNRTFLALALEAGLDAPIIDPADEEVMGTINAFNVLWGYDKYANNYIAAYAPKDKKPAVKAFSATDVADIEDIIINGLKEEAAPKVRAMLKAMSPTQIIDEHLVPSLDIVGRKYEAGEIFLPQLIQSAETAKRAFEAIKHHIIETNGGKAEFSKGKIILATVRGDIHDIGKNIVKILLENYGFEVIDLGKDVPEDEIIQRIKQDNVSLVGLSALMTTTAQNMANTIKAIRKAGLGCKIMVGGAVVNAEFAKSIGADYYGRDAQESVRIAQEFFSPS</sequence>
<dbReference type="PROSITE" id="PS51337">
    <property type="entry name" value="B12_BINDING_NTER"/>
    <property type="match status" value="1"/>
</dbReference>
<dbReference type="PATRIC" id="fig|1209989.3.peg.3198"/>
<evidence type="ECO:0000259" key="21">
    <source>
        <dbReference type="PROSITE" id="PS50970"/>
    </source>
</evidence>
<evidence type="ECO:0000256" key="17">
    <source>
        <dbReference type="ARBA" id="ARBA00023285"/>
    </source>
</evidence>
<dbReference type="EC" id="2.1.1.13" evidence="7"/>
<evidence type="ECO:0000256" key="1">
    <source>
        <dbReference type="ARBA" id="ARBA00001700"/>
    </source>
</evidence>
<gene>
    <name evidence="25" type="ordered locus">TEPIRE1_2798</name>
</gene>
<evidence type="ECO:0000256" key="15">
    <source>
        <dbReference type="ARBA" id="ARBA00022833"/>
    </source>
</evidence>
<dbReference type="OrthoDB" id="9803687at2"/>
<dbReference type="Gene3D" id="1.10.1240.10">
    <property type="entry name" value="Methionine synthase domain"/>
    <property type="match status" value="1"/>
</dbReference>
<dbReference type="Gene3D" id="3.20.20.20">
    <property type="entry name" value="Dihydropteroate synthase-like"/>
    <property type="match status" value="1"/>
</dbReference>
<dbReference type="SUPFAM" id="SSF52242">
    <property type="entry name" value="Cobalamin (vitamin B12)-binding domain"/>
    <property type="match status" value="1"/>
</dbReference>
<dbReference type="InterPro" id="IPR017215">
    <property type="entry name" value="MetH_bac"/>
</dbReference>
<evidence type="ECO:0000256" key="18">
    <source>
        <dbReference type="ARBA" id="ARBA00025552"/>
    </source>
</evidence>
<feature type="binding site" evidence="20">
    <location>
        <position position="201"/>
    </location>
    <ligand>
        <name>Zn(2+)</name>
        <dbReference type="ChEBI" id="CHEBI:29105"/>
    </ligand>
</feature>
<dbReference type="KEGG" id="tep:TepRe1_2596"/>
<dbReference type="RefSeq" id="WP_013779613.1">
    <property type="nucleotide sequence ID" value="NC_015519.1"/>
</dbReference>
<dbReference type="UniPathway" id="UPA00051">
    <property type="reaction ID" value="UER00081"/>
</dbReference>
<dbReference type="InterPro" id="IPR011005">
    <property type="entry name" value="Dihydropteroate_synth-like_sf"/>
</dbReference>
<dbReference type="Pfam" id="PF02310">
    <property type="entry name" value="B12-binding"/>
    <property type="match status" value="1"/>
</dbReference>
<comment type="cofactor">
    <cofactor evidence="3">
        <name>methylcob(III)alamin</name>
        <dbReference type="ChEBI" id="CHEBI:28115"/>
    </cofactor>
</comment>
<keyword evidence="11" id="KW-0846">Cobalamin</keyword>
<evidence type="ECO:0000256" key="14">
    <source>
        <dbReference type="ARBA" id="ARBA00022723"/>
    </source>
</evidence>
<evidence type="ECO:0000259" key="24">
    <source>
        <dbReference type="PROSITE" id="PS51337"/>
    </source>
</evidence>
<dbReference type="InterPro" id="IPR036594">
    <property type="entry name" value="Meth_synthase_dom"/>
</dbReference>
<dbReference type="SUPFAM" id="SSF82282">
    <property type="entry name" value="Homocysteine S-methyltransferase"/>
    <property type="match status" value="1"/>
</dbReference>
<evidence type="ECO:0000259" key="23">
    <source>
        <dbReference type="PROSITE" id="PS51332"/>
    </source>
</evidence>
<dbReference type="Gene3D" id="3.20.20.330">
    <property type="entry name" value="Homocysteine-binding-like domain"/>
    <property type="match status" value="1"/>
</dbReference>
<keyword evidence="14 20" id="KW-0479">Metal-binding</keyword>
<feature type="domain" description="B12-binding N-terminal" evidence="24">
    <location>
        <begin position="574"/>
        <end position="667"/>
    </location>
</feature>
<dbReference type="InterPro" id="IPR003726">
    <property type="entry name" value="HCY_dom"/>
</dbReference>
<dbReference type="eggNOG" id="COG0646">
    <property type="taxonomic scope" value="Bacteria"/>
</dbReference>
<accession>L0S341</accession>
<dbReference type="GO" id="GO:0032259">
    <property type="term" value="P:methylation"/>
    <property type="evidence" value="ECO:0007669"/>
    <property type="project" value="UniProtKB-KW"/>
</dbReference>
<dbReference type="AlphaFoldDB" id="F4LV47"/>
<keyword evidence="17" id="KW-0170">Cobalt</keyword>
<dbReference type="InterPro" id="IPR036724">
    <property type="entry name" value="Cobalamin-bd_sf"/>
</dbReference>
<evidence type="ECO:0000256" key="3">
    <source>
        <dbReference type="ARBA" id="ARBA00001956"/>
    </source>
</evidence>
<name>F4LV47_TEPAE</name>
<organism evidence="25 26">
    <name type="scientific">Tepidanaerobacter acetatoxydans (strain DSM 21804 / JCM 16047 / Re1)</name>
    <dbReference type="NCBI Taxonomy" id="1209989"/>
    <lineage>
        <taxon>Bacteria</taxon>
        <taxon>Bacillati</taxon>
        <taxon>Bacillota</taxon>
        <taxon>Clostridia</taxon>
        <taxon>Thermosediminibacterales</taxon>
        <taxon>Tepidanaerobacteraceae</taxon>
        <taxon>Tepidanaerobacter</taxon>
    </lineage>
</organism>
<dbReference type="PROSITE" id="PS50970">
    <property type="entry name" value="HCY"/>
    <property type="match status" value="1"/>
</dbReference>
<feature type="domain" description="Pterin-binding" evidence="22">
    <location>
        <begin position="310"/>
        <end position="554"/>
    </location>
</feature>
<dbReference type="GO" id="GO:0031419">
    <property type="term" value="F:cobalamin binding"/>
    <property type="evidence" value="ECO:0007669"/>
    <property type="project" value="UniProtKB-KW"/>
</dbReference>
<comment type="catalytic activity">
    <reaction evidence="1">
        <text>(6S)-5-methyl-5,6,7,8-tetrahydrofolate + L-homocysteine = (6S)-5,6,7,8-tetrahydrofolate + L-methionine</text>
        <dbReference type="Rhea" id="RHEA:11172"/>
        <dbReference type="ChEBI" id="CHEBI:18608"/>
        <dbReference type="ChEBI" id="CHEBI:57453"/>
        <dbReference type="ChEBI" id="CHEBI:57844"/>
        <dbReference type="ChEBI" id="CHEBI:58199"/>
        <dbReference type="EC" id="2.1.1.13"/>
    </reaction>
</comment>
<evidence type="ECO:0000256" key="2">
    <source>
        <dbReference type="ARBA" id="ARBA00001947"/>
    </source>
</evidence>
<evidence type="ECO:0000313" key="26">
    <source>
        <dbReference type="Proteomes" id="UP000010802"/>
    </source>
</evidence>
<comment type="pathway">
    <text evidence="4">Amino-acid biosynthesis; L-methionine biosynthesis via de novo pathway; L-methionine from L-homocysteine (MetH route): step 1/1.</text>
</comment>
<comment type="similarity">
    <text evidence="6">Belongs to the methylamine corrinoid protein family.</text>
</comment>
<evidence type="ECO:0000256" key="9">
    <source>
        <dbReference type="ARBA" id="ARBA00022603"/>
    </source>
</evidence>
<dbReference type="GO" id="GO:0050667">
    <property type="term" value="P:homocysteine metabolic process"/>
    <property type="evidence" value="ECO:0007669"/>
    <property type="project" value="TreeGrafter"/>
</dbReference>
<keyword evidence="26" id="KW-1185">Reference proteome</keyword>
<reference evidence="26" key="1">
    <citation type="journal article" date="2013" name="Genome Announc.">
        <title>First genome sequence of a syntrophic acetate-oxidizing bacterium, Tepidanaerobacter acetatoxydans strain Re1.</title>
        <authorList>
            <person name="Manzoor S."/>
            <person name="Bongcam-Rudloff E."/>
            <person name="Schnurer A."/>
            <person name="Muller B."/>
        </authorList>
    </citation>
    <scope>NUCLEOTIDE SEQUENCE [LARGE SCALE GENOMIC DNA]</scope>
    <source>
        <strain evidence="26">Re1</strain>
    </source>
</reference>
<dbReference type="SMART" id="SM01018">
    <property type="entry name" value="B12-binding_2"/>
    <property type="match status" value="1"/>
</dbReference>
<dbReference type="GO" id="GO:0046872">
    <property type="term" value="F:metal ion binding"/>
    <property type="evidence" value="ECO:0007669"/>
    <property type="project" value="UniProtKB-KW"/>
</dbReference>
<dbReference type="PROSITE" id="PS50972">
    <property type="entry name" value="PTERIN_BINDING"/>
    <property type="match status" value="1"/>
</dbReference>
<evidence type="ECO:0000256" key="20">
    <source>
        <dbReference type="PROSITE-ProRule" id="PRU00333"/>
    </source>
</evidence>
<keyword evidence="10" id="KW-0028">Amino-acid biosynthesis</keyword>
<dbReference type="eggNOG" id="COG1410">
    <property type="taxonomic scope" value="Bacteria"/>
</dbReference>
<protein>
    <recommendedName>
        <fullName evidence="8">Methionine synthase</fullName>
        <ecNumber evidence="7">2.1.1.13</ecNumber>
    </recommendedName>
    <alternativeName>
        <fullName evidence="19">5-methyltetrahydrofolate--homocysteine methyltransferase</fullName>
    </alternativeName>
</protein>
<dbReference type="EMBL" id="HF563609">
    <property type="protein sequence ID" value="CCP27670.1"/>
    <property type="molecule type" value="Genomic_DNA"/>
</dbReference>
<evidence type="ECO:0000256" key="4">
    <source>
        <dbReference type="ARBA" id="ARBA00005178"/>
    </source>
</evidence>
<dbReference type="InterPro" id="IPR036589">
    <property type="entry name" value="HCY_dom_sf"/>
</dbReference>
<evidence type="ECO:0000256" key="11">
    <source>
        <dbReference type="ARBA" id="ARBA00022628"/>
    </source>
</evidence>
<dbReference type="InterPro" id="IPR050554">
    <property type="entry name" value="Met_Synthase/Corrinoid"/>
</dbReference>
<accession>F4LV47</accession>
<dbReference type="FunFam" id="3.40.50.280:FF:000003">
    <property type="entry name" value="Dimethylamine methyltransferase corrinoid protein"/>
    <property type="match status" value="1"/>
</dbReference>
<feature type="binding site" evidence="20">
    <location>
        <position position="266"/>
    </location>
    <ligand>
        <name>Zn(2+)</name>
        <dbReference type="ChEBI" id="CHEBI:29105"/>
    </ligand>
</feature>
<evidence type="ECO:0000259" key="22">
    <source>
        <dbReference type="PROSITE" id="PS50972"/>
    </source>
</evidence>
<dbReference type="SUPFAM" id="SSF47644">
    <property type="entry name" value="Methionine synthase domain"/>
    <property type="match status" value="1"/>
</dbReference>
<dbReference type="SUPFAM" id="SSF51717">
    <property type="entry name" value="Dihydropteroate synthetase-like"/>
    <property type="match status" value="1"/>
</dbReference>
<evidence type="ECO:0000256" key="8">
    <source>
        <dbReference type="ARBA" id="ARBA00013998"/>
    </source>
</evidence>
<dbReference type="Gene3D" id="3.40.50.280">
    <property type="entry name" value="Cobalamin-binding domain"/>
    <property type="match status" value="1"/>
</dbReference>
<feature type="binding site" evidence="20">
    <location>
        <position position="267"/>
    </location>
    <ligand>
        <name>Zn(2+)</name>
        <dbReference type="ChEBI" id="CHEBI:29105"/>
    </ligand>
</feature>
<evidence type="ECO:0000256" key="7">
    <source>
        <dbReference type="ARBA" id="ARBA00012032"/>
    </source>
</evidence>
<dbReference type="PROSITE" id="PS51332">
    <property type="entry name" value="B12_BINDING"/>
    <property type="match status" value="1"/>
</dbReference>
<dbReference type="NCBIfam" id="NF005719">
    <property type="entry name" value="PRK07535.1"/>
    <property type="match status" value="1"/>
</dbReference>
<evidence type="ECO:0000256" key="12">
    <source>
        <dbReference type="ARBA" id="ARBA00022679"/>
    </source>
</evidence>
<dbReference type="PANTHER" id="PTHR45833">
    <property type="entry name" value="METHIONINE SYNTHASE"/>
    <property type="match status" value="1"/>
</dbReference>
<evidence type="ECO:0000256" key="6">
    <source>
        <dbReference type="ARBA" id="ARBA00010854"/>
    </source>
</evidence>
<dbReference type="KEGG" id="tae:TepiRe1_2798"/>
<keyword evidence="12 20" id="KW-0808">Transferase</keyword>
<evidence type="ECO:0000256" key="13">
    <source>
        <dbReference type="ARBA" id="ARBA00022691"/>
    </source>
</evidence>
<dbReference type="HOGENOM" id="CLU_004914_0_2_9"/>
<dbReference type="CDD" id="cd02070">
    <property type="entry name" value="corrinoid_protein_B12-BD"/>
    <property type="match status" value="1"/>
</dbReference>
<evidence type="ECO:0000256" key="10">
    <source>
        <dbReference type="ARBA" id="ARBA00022605"/>
    </source>
</evidence>
<dbReference type="InterPro" id="IPR006158">
    <property type="entry name" value="Cobalamin-bd"/>
</dbReference>
<feature type="domain" description="B12-binding" evidence="23">
    <location>
        <begin position="671"/>
        <end position="793"/>
    </location>
</feature>
<dbReference type="GO" id="GO:0008705">
    <property type="term" value="F:methionine synthase activity"/>
    <property type="evidence" value="ECO:0007669"/>
    <property type="project" value="UniProtKB-EC"/>
</dbReference>
<keyword evidence="15 20" id="KW-0862">Zinc</keyword>
<feature type="domain" description="Hcy-binding" evidence="21">
    <location>
        <begin position="1"/>
        <end position="281"/>
    </location>
</feature>
<dbReference type="Pfam" id="PF02607">
    <property type="entry name" value="B12-binding_2"/>
    <property type="match status" value="1"/>
</dbReference>
<evidence type="ECO:0000313" key="25">
    <source>
        <dbReference type="EMBL" id="CCP27670.1"/>
    </source>
</evidence>
<dbReference type="PIRSF" id="PIRSF037472">
    <property type="entry name" value="DHPS_mtfrase"/>
    <property type="match status" value="1"/>
</dbReference>
<dbReference type="Proteomes" id="UP000010802">
    <property type="component" value="Chromosome"/>
</dbReference>
<keyword evidence="16" id="KW-0486">Methionine biosynthesis</keyword>
<dbReference type="GO" id="GO:0005829">
    <property type="term" value="C:cytosol"/>
    <property type="evidence" value="ECO:0007669"/>
    <property type="project" value="TreeGrafter"/>
</dbReference>
<evidence type="ECO:0000256" key="19">
    <source>
        <dbReference type="ARBA" id="ARBA00031040"/>
    </source>
</evidence>
<comment type="function">
    <text evidence="18">Catalyzes the transfer of a methyl group from methyl-cobalamin to homocysteine, yielding enzyme-bound cob(I)alamin and methionine. Subsequently, remethylates the cofactor using methyltetrahydrofolate.</text>
</comment>
<comment type="similarity">
    <text evidence="5">Belongs to the vitamin-B12 dependent methionine synthase family.</text>
</comment>
<evidence type="ECO:0000256" key="5">
    <source>
        <dbReference type="ARBA" id="ARBA00010398"/>
    </source>
</evidence>
<evidence type="ECO:0000256" key="16">
    <source>
        <dbReference type="ARBA" id="ARBA00023167"/>
    </source>
</evidence>
<dbReference type="InterPro" id="IPR000489">
    <property type="entry name" value="Pterin-binding_dom"/>
</dbReference>